<reference evidence="2" key="1">
    <citation type="journal article" date="2012" name="Proc. Natl. Acad. Sci. U.S.A.">
        <title>Genome sequence of the button mushroom Agaricus bisporus reveals mechanisms governing adaptation to a humic-rich ecological niche.</title>
        <authorList>
            <person name="Morin E."/>
            <person name="Kohler A."/>
            <person name="Baker A.R."/>
            <person name="Foulongne-Oriol M."/>
            <person name="Lombard V."/>
            <person name="Nagy L.G."/>
            <person name="Ohm R.A."/>
            <person name="Patyshakuliyeva A."/>
            <person name="Brun A."/>
            <person name="Aerts A.L."/>
            <person name="Bailey A.M."/>
            <person name="Billette C."/>
            <person name="Coutinho P.M."/>
            <person name="Deakin G."/>
            <person name="Doddapaneni H."/>
            <person name="Floudas D."/>
            <person name="Grimwood J."/>
            <person name="Hilden K."/>
            <person name="Kuees U."/>
            <person name="LaButti K.M."/>
            <person name="Lapidus A."/>
            <person name="Lindquist E.A."/>
            <person name="Lucas S.M."/>
            <person name="Murat C."/>
            <person name="Riley R.W."/>
            <person name="Salamov A.A."/>
            <person name="Schmutz J."/>
            <person name="Subramanian V."/>
            <person name="Woesten H.A.B."/>
            <person name="Xu J."/>
            <person name="Eastwood D.C."/>
            <person name="Foster G.D."/>
            <person name="Sonnenberg A.S."/>
            <person name="Cullen D."/>
            <person name="de Vries R.P."/>
            <person name="Lundell T."/>
            <person name="Hibbett D.S."/>
            <person name="Henrissat B."/>
            <person name="Burton K.S."/>
            <person name="Kerrigan R.W."/>
            <person name="Challen M.P."/>
            <person name="Grigoriev I.V."/>
            <person name="Martin F."/>
        </authorList>
    </citation>
    <scope>NUCLEOTIDE SEQUENCE [LARGE SCALE GENOMIC DNA]</scope>
    <source>
        <strain evidence="2">JB137-S8 / ATCC MYA-4627 / FGSC 10392</strain>
    </source>
</reference>
<dbReference type="InParanoid" id="K5WLZ0"/>
<dbReference type="GeneID" id="18827436"/>
<dbReference type="RefSeq" id="XP_007333054.1">
    <property type="nucleotide sequence ID" value="XM_007332992.1"/>
</dbReference>
<keyword evidence="2" id="KW-1185">Reference proteome</keyword>
<dbReference type="AlphaFoldDB" id="K5WLZ0"/>
<protein>
    <submittedName>
        <fullName evidence="1">Uncharacterized protein</fullName>
    </submittedName>
</protein>
<name>K5WLZ0_AGABU</name>
<dbReference type="KEGG" id="abp:AGABI1DRAFT131421"/>
<evidence type="ECO:0000313" key="1">
    <source>
        <dbReference type="EMBL" id="EKM76331.1"/>
    </source>
</evidence>
<evidence type="ECO:0000313" key="2">
    <source>
        <dbReference type="Proteomes" id="UP000008493"/>
    </source>
</evidence>
<accession>K5WLZ0</accession>
<proteinExistence type="predicted"/>
<gene>
    <name evidence="1" type="ORF">AGABI1DRAFT_131421</name>
</gene>
<sequence length="166" mass="19242">MRYALRLRRILSSHLEYLNALCTGYLQAKNARSTPVLCNVLRTPTSERPLTDTVGLSHVYQPSTTCARTCQNLTNRRTPASTERILVGNSTPYYHRFRSSYKEYHNSTPRYSMTYTSPIDSTHPWIRHPGQRAIRQKHRVNRNQSLTNKFVSHGQCQWSPDSFSQP</sequence>
<dbReference type="HOGENOM" id="CLU_1602223_0_0_1"/>
<dbReference type="EMBL" id="JH971403">
    <property type="protein sequence ID" value="EKM76331.1"/>
    <property type="molecule type" value="Genomic_DNA"/>
</dbReference>
<dbReference type="Proteomes" id="UP000008493">
    <property type="component" value="Unassembled WGS sequence"/>
</dbReference>
<organism evidence="1 2">
    <name type="scientific">Agaricus bisporus var. burnettii (strain JB137-S8 / ATCC MYA-4627 / FGSC 10392)</name>
    <name type="common">White button mushroom</name>
    <dbReference type="NCBI Taxonomy" id="597362"/>
    <lineage>
        <taxon>Eukaryota</taxon>
        <taxon>Fungi</taxon>
        <taxon>Dikarya</taxon>
        <taxon>Basidiomycota</taxon>
        <taxon>Agaricomycotina</taxon>
        <taxon>Agaricomycetes</taxon>
        <taxon>Agaricomycetidae</taxon>
        <taxon>Agaricales</taxon>
        <taxon>Agaricineae</taxon>
        <taxon>Agaricaceae</taxon>
        <taxon>Agaricus</taxon>
    </lineage>
</organism>